<keyword evidence="3" id="KW-0479">Metal-binding</keyword>
<keyword evidence="6" id="KW-1185">Reference proteome</keyword>
<gene>
    <name evidence="5" type="ORF">ACFQND_01890</name>
</gene>
<dbReference type="Proteomes" id="UP001596270">
    <property type="component" value="Unassembled WGS sequence"/>
</dbReference>
<keyword evidence="5" id="KW-0378">Hydrolase</keyword>
<dbReference type="Gene3D" id="3.90.850.10">
    <property type="entry name" value="Fumarylacetoacetase-like, C-terminal domain"/>
    <property type="match status" value="1"/>
</dbReference>
<protein>
    <submittedName>
        <fullName evidence="5">Fumarylacetoacetate hydrolase family protein</fullName>
    </submittedName>
</protein>
<evidence type="ECO:0000259" key="4">
    <source>
        <dbReference type="Pfam" id="PF01557"/>
    </source>
</evidence>
<dbReference type="SUPFAM" id="SSF56529">
    <property type="entry name" value="FAH"/>
    <property type="match status" value="1"/>
</dbReference>
<comment type="similarity">
    <text evidence="2">Belongs to the FAH family.</text>
</comment>
<dbReference type="GO" id="GO:0016787">
    <property type="term" value="F:hydrolase activity"/>
    <property type="evidence" value="ECO:0007669"/>
    <property type="project" value="UniProtKB-KW"/>
</dbReference>
<dbReference type="InterPro" id="IPR036663">
    <property type="entry name" value="Fumarylacetoacetase_C_sf"/>
</dbReference>
<dbReference type="PANTHER" id="PTHR42796:SF4">
    <property type="entry name" value="FUMARYLACETOACETATE HYDROLASE DOMAIN-CONTAINING PROTEIN 2A"/>
    <property type="match status" value="1"/>
</dbReference>
<evidence type="ECO:0000256" key="2">
    <source>
        <dbReference type="ARBA" id="ARBA00010211"/>
    </source>
</evidence>
<evidence type="ECO:0000256" key="1">
    <source>
        <dbReference type="ARBA" id="ARBA00001946"/>
    </source>
</evidence>
<proteinExistence type="inferred from homology"/>
<comment type="caution">
    <text evidence="5">The sequence shown here is derived from an EMBL/GenBank/DDBJ whole genome shotgun (WGS) entry which is preliminary data.</text>
</comment>
<dbReference type="RefSeq" id="WP_377412064.1">
    <property type="nucleotide sequence ID" value="NZ_JBHSRS010000004.1"/>
</dbReference>
<accession>A0ABW1TSU5</accession>
<dbReference type="Pfam" id="PF01557">
    <property type="entry name" value="FAA_hydrolase"/>
    <property type="match status" value="1"/>
</dbReference>
<name>A0ABW1TSU5_9BURK</name>
<sequence>MKLLSYIEPGTHGKKASYGALDGDRLVDLATHEAPTLRMALAAEGVEGLRQRLEARSQDAGIPLAGVQLLPPIPQPEKILCIGLNYYLHAQEVNMAVPSNPSVFVRYPNSFVGQGAAVLRPPESEQFDYEAEMAVVIGRGGRRIPEEQAMQHVAGYSCMAENSVRDWQRHSAQATPGKNFFHSGAIGPWLVTPEEVGDVSRLEIIGRLNQEVVQRDTLDQLIFSIPRLIAYLSTFTKLVPGDVIATGTPAGVGLSRKPQRWLRPGDVFEVEITGLGVLRNPVADDNISQEH</sequence>
<dbReference type="PANTHER" id="PTHR42796">
    <property type="entry name" value="FUMARYLACETOACETATE HYDROLASE DOMAIN-CONTAINING PROTEIN 2A-RELATED"/>
    <property type="match status" value="1"/>
</dbReference>
<dbReference type="EMBL" id="JBHSRS010000004">
    <property type="protein sequence ID" value="MFC6279989.1"/>
    <property type="molecule type" value="Genomic_DNA"/>
</dbReference>
<dbReference type="InterPro" id="IPR051121">
    <property type="entry name" value="FAH"/>
</dbReference>
<comment type="cofactor">
    <cofactor evidence="1">
        <name>Mg(2+)</name>
        <dbReference type="ChEBI" id="CHEBI:18420"/>
    </cofactor>
</comment>
<feature type="domain" description="Fumarylacetoacetase-like C-terminal" evidence="4">
    <location>
        <begin position="78"/>
        <end position="282"/>
    </location>
</feature>
<dbReference type="InterPro" id="IPR011234">
    <property type="entry name" value="Fumarylacetoacetase-like_C"/>
</dbReference>
<evidence type="ECO:0000313" key="6">
    <source>
        <dbReference type="Proteomes" id="UP001596270"/>
    </source>
</evidence>
<evidence type="ECO:0000256" key="3">
    <source>
        <dbReference type="ARBA" id="ARBA00022723"/>
    </source>
</evidence>
<organism evidence="5 6">
    <name type="scientific">Polaromonas aquatica</name>
    <dbReference type="NCBI Taxonomy" id="332657"/>
    <lineage>
        <taxon>Bacteria</taxon>
        <taxon>Pseudomonadati</taxon>
        <taxon>Pseudomonadota</taxon>
        <taxon>Betaproteobacteria</taxon>
        <taxon>Burkholderiales</taxon>
        <taxon>Comamonadaceae</taxon>
        <taxon>Polaromonas</taxon>
    </lineage>
</organism>
<reference evidence="6" key="1">
    <citation type="journal article" date="2019" name="Int. J. Syst. Evol. Microbiol.">
        <title>The Global Catalogue of Microorganisms (GCM) 10K type strain sequencing project: providing services to taxonomists for standard genome sequencing and annotation.</title>
        <authorList>
            <consortium name="The Broad Institute Genomics Platform"/>
            <consortium name="The Broad Institute Genome Sequencing Center for Infectious Disease"/>
            <person name="Wu L."/>
            <person name="Ma J."/>
        </authorList>
    </citation>
    <scope>NUCLEOTIDE SEQUENCE [LARGE SCALE GENOMIC DNA]</scope>
    <source>
        <strain evidence="6">CCUG 39402</strain>
    </source>
</reference>
<evidence type="ECO:0000313" key="5">
    <source>
        <dbReference type="EMBL" id="MFC6279989.1"/>
    </source>
</evidence>